<feature type="repeat" description="ANK" evidence="14">
    <location>
        <begin position="225"/>
        <end position="257"/>
    </location>
</feature>
<feature type="repeat" description="ANK" evidence="14">
    <location>
        <begin position="192"/>
        <end position="224"/>
    </location>
</feature>
<reference evidence="18 19" key="1">
    <citation type="submission" date="2019-01" db="EMBL/GenBank/DDBJ databases">
        <authorList>
            <person name="Alioto T."/>
            <person name="Alioto T."/>
        </authorList>
    </citation>
    <scope>NUCLEOTIDE SEQUENCE [LARGE SCALE GENOMIC DNA]</scope>
</reference>
<feature type="region of interest" description="Disordered" evidence="15">
    <location>
        <begin position="466"/>
        <end position="490"/>
    </location>
</feature>
<accession>A0A485PCY9</accession>
<evidence type="ECO:0000259" key="17">
    <source>
        <dbReference type="SMART" id="SM00454"/>
    </source>
</evidence>
<keyword evidence="8" id="KW-0256">Endoplasmic reticulum</keyword>
<keyword evidence="5" id="KW-0551">Lipid droplet</keyword>
<evidence type="ECO:0000256" key="16">
    <source>
        <dbReference type="SAM" id="Phobius"/>
    </source>
</evidence>
<dbReference type="GO" id="GO:0005789">
    <property type="term" value="C:endoplasmic reticulum membrane"/>
    <property type="evidence" value="ECO:0007669"/>
    <property type="project" value="UniProtKB-SubCell"/>
</dbReference>
<dbReference type="PROSITE" id="PS50297">
    <property type="entry name" value="ANK_REP_REGION"/>
    <property type="match status" value="2"/>
</dbReference>
<dbReference type="InterPro" id="IPR029709">
    <property type="entry name" value="LDAF1"/>
</dbReference>
<dbReference type="InterPro" id="IPR037601">
    <property type="entry name" value="ANKS4B_SAM"/>
</dbReference>
<evidence type="ECO:0000256" key="13">
    <source>
        <dbReference type="ARBA" id="ARBA00025297"/>
    </source>
</evidence>
<dbReference type="GO" id="GO:0120025">
    <property type="term" value="C:plasma membrane bounded cell projection"/>
    <property type="evidence" value="ECO:0007669"/>
    <property type="project" value="UniProtKB-ARBA"/>
</dbReference>
<evidence type="ECO:0000256" key="6">
    <source>
        <dbReference type="ARBA" id="ARBA00022692"/>
    </source>
</evidence>
<dbReference type="Pfam" id="PF12796">
    <property type="entry name" value="Ank_2"/>
    <property type="match status" value="1"/>
</dbReference>
<evidence type="ECO:0000256" key="5">
    <source>
        <dbReference type="ARBA" id="ARBA00022677"/>
    </source>
</evidence>
<evidence type="ECO:0000256" key="2">
    <source>
        <dbReference type="ARBA" id="ARBA00004477"/>
    </source>
</evidence>
<dbReference type="SMART" id="SM00454">
    <property type="entry name" value="SAM"/>
    <property type="match status" value="1"/>
</dbReference>
<evidence type="ECO:0000256" key="15">
    <source>
        <dbReference type="SAM" id="MobiDB-lite"/>
    </source>
</evidence>
<feature type="transmembrane region" description="Helical" evidence="16">
    <location>
        <begin position="78"/>
        <end position="104"/>
    </location>
</feature>
<feature type="domain" description="SAM" evidence="17">
    <location>
        <begin position="501"/>
        <end position="566"/>
    </location>
</feature>
<dbReference type="CDD" id="cd21802">
    <property type="entry name" value="CEN_ANKS4B"/>
    <property type="match status" value="1"/>
</dbReference>
<evidence type="ECO:0000256" key="8">
    <source>
        <dbReference type="ARBA" id="ARBA00022824"/>
    </source>
</evidence>
<feature type="region of interest" description="Disordered" evidence="15">
    <location>
        <begin position="315"/>
        <end position="338"/>
    </location>
</feature>
<feature type="transmembrane region" description="Helical" evidence="16">
    <location>
        <begin position="50"/>
        <end position="72"/>
    </location>
</feature>
<dbReference type="AlphaFoldDB" id="A0A485PCY9"/>
<dbReference type="InterPro" id="IPR036770">
    <property type="entry name" value="Ankyrin_rpt-contain_sf"/>
</dbReference>
<gene>
    <name evidence="18" type="ORF">LYPA_23C003409</name>
</gene>
<dbReference type="InterPro" id="IPR013761">
    <property type="entry name" value="SAM/pointed_sf"/>
</dbReference>
<dbReference type="PROSITE" id="PS50088">
    <property type="entry name" value="ANK_REPEAT"/>
    <property type="match status" value="2"/>
</dbReference>
<proteinExistence type="inferred from homology"/>
<comment type="subcellular location">
    <subcellularLocation>
        <location evidence="1">Cell projection</location>
    </subcellularLocation>
    <subcellularLocation>
        <location evidence="2">Endoplasmic reticulum membrane</location>
        <topology evidence="2">Multi-pass membrane protein</topology>
    </subcellularLocation>
    <subcellularLocation>
        <location evidence="3">Lipid droplet</location>
    </subcellularLocation>
</comment>
<evidence type="ECO:0000256" key="11">
    <source>
        <dbReference type="ARBA" id="ARBA00023136"/>
    </source>
</evidence>
<name>A0A485PCY9_LYNPA</name>
<evidence type="ECO:0000313" key="19">
    <source>
        <dbReference type="Proteomes" id="UP000386466"/>
    </source>
</evidence>
<keyword evidence="19" id="KW-1185">Reference proteome</keyword>
<dbReference type="EMBL" id="CAAGRJ010031234">
    <property type="protein sequence ID" value="VFV41949.1"/>
    <property type="molecule type" value="Genomic_DNA"/>
</dbReference>
<evidence type="ECO:0000313" key="18">
    <source>
        <dbReference type="EMBL" id="VFV41949.1"/>
    </source>
</evidence>
<protein>
    <submittedName>
        <fullName evidence="18">Ankyrin repeat and sam</fullName>
    </submittedName>
</protein>
<dbReference type="InterPro" id="IPR001660">
    <property type="entry name" value="SAM"/>
</dbReference>
<dbReference type="Proteomes" id="UP000386466">
    <property type="component" value="Unassembled WGS sequence"/>
</dbReference>
<keyword evidence="11 16" id="KW-0472">Membrane</keyword>
<dbReference type="Gene3D" id="1.10.150.50">
    <property type="entry name" value="Transcription Factor, Ets-1"/>
    <property type="match status" value="1"/>
</dbReference>
<dbReference type="PANTHER" id="PTHR14275:SF0">
    <property type="entry name" value="LIPID DROPLET ASSEMBLY FACTOR 1"/>
    <property type="match status" value="1"/>
</dbReference>
<keyword evidence="12" id="KW-0966">Cell projection</keyword>
<dbReference type="Pfam" id="PF16015">
    <property type="entry name" value="Promethin"/>
    <property type="match status" value="1"/>
</dbReference>
<evidence type="ECO:0000256" key="3">
    <source>
        <dbReference type="ARBA" id="ARBA00004502"/>
    </source>
</evidence>
<dbReference type="FunFam" id="1.25.40.20:FF:000074">
    <property type="entry name" value="Usher syndrome type-1G protein isoform X1"/>
    <property type="match status" value="1"/>
</dbReference>
<dbReference type="FunFam" id="1.10.150.50:FF:000034">
    <property type="entry name" value="ankyrin repeat and SAM domain-containing protein 4B"/>
    <property type="match status" value="1"/>
</dbReference>
<dbReference type="SMART" id="SM00248">
    <property type="entry name" value="ANK"/>
    <property type="match status" value="4"/>
</dbReference>
<evidence type="ECO:0000256" key="12">
    <source>
        <dbReference type="ARBA" id="ARBA00023273"/>
    </source>
</evidence>
<organism evidence="18 19">
    <name type="scientific">Lynx pardinus</name>
    <name type="common">Iberian lynx</name>
    <name type="synonym">Felis pardina</name>
    <dbReference type="NCBI Taxonomy" id="191816"/>
    <lineage>
        <taxon>Eukaryota</taxon>
        <taxon>Metazoa</taxon>
        <taxon>Chordata</taxon>
        <taxon>Craniata</taxon>
        <taxon>Vertebrata</taxon>
        <taxon>Euteleostomi</taxon>
        <taxon>Mammalia</taxon>
        <taxon>Eutheria</taxon>
        <taxon>Laurasiatheria</taxon>
        <taxon>Carnivora</taxon>
        <taxon>Feliformia</taxon>
        <taxon>Felidae</taxon>
        <taxon>Felinae</taxon>
        <taxon>Lynx</taxon>
    </lineage>
</organism>
<keyword evidence="7" id="KW-0677">Repeat</keyword>
<evidence type="ECO:0000256" key="9">
    <source>
        <dbReference type="ARBA" id="ARBA00022989"/>
    </source>
</evidence>
<dbReference type="Gene3D" id="1.25.40.20">
    <property type="entry name" value="Ankyrin repeat-containing domain"/>
    <property type="match status" value="1"/>
</dbReference>
<evidence type="ECO:0000256" key="1">
    <source>
        <dbReference type="ARBA" id="ARBA00004316"/>
    </source>
</evidence>
<comment type="function">
    <text evidence="13">Plays a central role during spermatogenesis by repressing transposable elements and preventing their mobilization, which is essential for the germline integrity. Acts via the piRNA metabolic process, which mediates the repression of transposable elements during meiosis by forming complexes composed of piRNAs and Piwi proteins and governs the methylation and subsequent repression of transposons. Its association with pi-bodies suggests a participation in the primary piRNAs metabolic process. Required prior to the pachytene stage to facilitate the production of multiple types of piRNAs, including those associated with repeats involved in the regulation of retrotransposons. May act by mediating protein-protein interactions during germ cell maturation.</text>
</comment>
<dbReference type="GO" id="GO:1904970">
    <property type="term" value="P:brush border assembly"/>
    <property type="evidence" value="ECO:0007669"/>
    <property type="project" value="InterPro"/>
</dbReference>
<evidence type="ECO:0000256" key="7">
    <source>
        <dbReference type="ARBA" id="ARBA00022737"/>
    </source>
</evidence>
<dbReference type="InterPro" id="IPR002110">
    <property type="entry name" value="Ankyrin_rpt"/>
</dbReference>
<evidence type="ECO:0000256" key="14">
    <source>
        <dbReference type="PROSITE-ProRule" id="PRU00023"/>
    </source>
</evidence>
<dbReference type="GO" id="GO:0005811">
    <property type="term" value="C:lipid droplet"/>
    <property type="evidence" value="ECO:0007669"/>
    <property type="project" value="UniProtKB-SubCell"/>
</dbReference>
<keyword evidence="10 14" id="KW-0040">ANK repeat</keyword>
<sequence>MAKEDLPSTSKDLQELQRKLSLLIESIQNNSKVVAFMKSPVGQYLDRHPFLALTMLVFVAVSAIPVGFFLLLVVLTSLAALVGVILLEGLVISVGGLSLLCVLCGLSFVSLVMSGTIMVSYVMVSSLVNYWFSPSFAGRLLHQQPDLPGEQYLAGLRWPGKMSTRYHQAASDSYLELLKEATKRDLNLSDEDGMTPTLLAAYHGNLEALEIICSRGGDPNRCDIWGNTPLHYAASNGHTHCVSFLVNFGANIFALDNNLQSPLDAAASREQNECVALLDKAATAQNIMSPKKVSRLKEQAQKNARRQIKECERLQEKHQHKMARTYSKEESGTLSSSKATFSRSSLSNASASGTFGSATKGIKDTFKIKFKKNKGTEELVGKESRSGQRNVMEVFREEEEDTFSQDFKEKLHFSAKEDGGVQHESILNRPGLGNIVFRRNRILSPEDLSDSKRVLGFQMHSELLQRQGAAEAEEAEANNEGVENSHEDDLPWDEDEVEWEEDVVDATPLEVFLQSHHLEEFLPIFMREQIDLEALLLCSDEDLQSIQMQLGPRKKVLNAINGRKQVLQQPGQLIDTSL</sequence>
<keyword evidence="9 16" id="KW-1133">Transmembrane helix</keyword>
<feature type="transmembrane region" description="Helical" evidence="16">
    <location>
        <begin position="111"/>
        <end position="132"/>
    </location>
</feature>
<dbReference type="Pfam" id="PF00536">
    <property type="entry name" value="SAM_1"/>
    <property type="match status" value="1"/>
</dbReference>
<dbReference type="SUPFAM" id="SSF48403">
    <property type="entry name" value="Ankyrin repeat"/>
    <property type="match status" value="1"/>
</dbReference>
<comment type="similarity">
    <text evidence="4">Belongs to the LDAF1 family.</text>
</comment>
<dbReference type="PANTHER" id="PTHR14275">
    <property type="entry name" value="PROMETHIN"/>
    <property type="match status" value="1"/>
</dbReference>
<evidence type="ECO:0000256" key="4">
    <source>
        <dbReference type="ARBA" id="ARBA00007618"/>
    </source>
</evidence>
<evidence type="ECO:0000256" key="10">
    <source>
        <dbReference type="ARBA" id="ARBA00023043"/>
    </source>
</evidence>
<keyword evidence="6 16" id="KW-0812">Transmembrane</keyword>
<dbReference type="SUPFAM" id="SSF47769">
    <property type="entry name" value="SAM/Pointed domain"/>
    <property type="match status" value="1"/>
</dbReference>
<dbReference type="CDD" id="cd09587">
    <property type="entry name" value="SAM_HARP"/>
    <property type="match status" value="1"/>
</dbReference>